<evidence type="ECO:0000313" key="3">
    <source>
        <dbReference type="EMBL" id="THG03988.1"/>
    </source>
</evidence>
<feature type="transmembrane region" description="Helical" evidence="2">
    <location>
        <begin position="49"/>
        <end position="80"/>
    </location>
</feature>
<dbReference type="InterPro" id="IPR053288">
    <property type="entry name" value="TGD_Bridge_Protein"/>
</dbReference>
<comment type="caution">
    <text evidence="3">The sequence shown here is derived from an EMBL/GenBank/DDBJ whole genome shotgun (WGS) entry which is preliminary data.</text>
</comment>
<dbReference type="AlphaFoldDB" id="A0A4S4DLZ3"/>
<accession>A0A4S4DLZ3</accession>
<dbReference type="Proteomes" id="UP000306102">
    <property type="component" value="Unassembled WGS sequence"/>
</dbReference>
<reference evidence="3 4" key="1">
    <citation type="journal article" date="2018" name="Proc. Natl. Acad. Sci. U.S.A.">
        <title>Draft genome sequence of Camellia sinensis var. sinensis provides insights into the evolution of the tea genome and tea quality.</title>
        <authorList>
            <person name="Wei C."/>
            <person name="Yang H."/>
            <person name="Wang S."/>
            <person name="Zhao J."/>
            <person name="Liu C."/>
            <person name="Gao L."/>
            <person name="Xia E."/>
            <person name="Lu Y."/>
            <person name="Tai Y."/>
            <person name="She G."/>
            <person name="Sun J."/>
            <person name="Cao H."/>
            <person name="Tong W."/>
            <person name="Gao Q."/>
            <person name="Li Y."/>
            <person name="Deng W."/>
            <person name="Jiang X."/>
            <person name="Wang W."/>
            <person name="Chen Q."/>
            <person name="Zhang S."/>
            <person name="Li H."/>
            <person name="Wu J."/>
            <person name="Wang P."/>
            <person name="Li P."/>
            <person name="Shi C."/>
            <person name="Zheng F."/>
            <person name="Jian J."/>
            <person name="Huang B."/>
            <person name="Shan D."/>
            <person name="Shi M."/>
            <person name="Fang C."/>
            <person name="Yue Y."/>
            <person name="Li F."/>
            <person name="Li D."/>
            <person name="Wei S."/>
            <person name="Han B."/>
            <person name="Jiang C."/>
            <person name="Yin Y."/>
            <person name="Xia T."/>
            <person name="Zhang Z."/>
            <person name="Bennetzen J.L."/>
            <person name="Zhao S."/>
            <person name="Wan X."/>
        </authorList>
    </citation>
    <scope>NUCLEOTIDE SEQUENCE [LARGE SCALE GENOMIC DNA]</scope>
    <source>
        <strain evidence="4">cv. Shuchazao</strain>
        <tissue evidence="3">Leaf</tissue>
    </source>
</reference>
<keyword evidence="4" id="KW-1185">Reference proteome</keyword>
<sequence length="118" mass="12695">MKVGCLITTEERAVVNPGKALTLLYALSWKLLVRMTSRLNQEKQMVGMIIVPLVFCMPLNFLGLGAGGGCGVGLGIGWGFGTAFGSQYRSSRVTFQGIDFNNEGQTDGKESTNSSRNQ</sequence>
<dbReference type="EMBL" id="SDRB02010834">
    <property type="protein sequence ID" value="THG03988.1"/>
    <property type="molecule type" value="Genomic_DNA"/>
</dbReference>
<proteinExistence type="predicted"/>
<name>A0A4S4DLZ3_CAMSN</name>
<keyword evidence="2" id="KW-0472">Membrane</keyword>
<dbReference type="STRING" id="542762.A0A4S4DLZ3"/>
<keyword evidence="2" id="KW-0812">Transmembrane</keyword>
<evidence type="ECO:0000313" key="4">
    <source>
        <dbReference type="Proteomes" id="UP000306102"/>
    </source>
</evidence>
<dbReference type="PANTHER" id="PTHR34201">
    <property type="entry name" value="GLYCINE-RICH PROTEIN"/>
    <property type="match status" value="1"/>
</dbReference>
<dbReference type="PANTHER" id="PTHR34201:SF12">
    <property type="entry name" value="PROTEIN TRIGALACTOSYLDIACYLGLYCEROL 5, CHLOROPLASTIC"/>
    <property type="match status" value="1"/>
</dbReference>
<evidence type="ECO:0000256" key="1">
    <source>
        <dbReference type="SAM" id="MobiDB-lite"/>
    </source>
</evidence>
<organism evidence="3 4">
    <name type="scientific">Camellia sinensis var. sinensis</name>
    <name type="common">China tea</name>
    <dbReference type="NCBI Taxonomy" id="542762"/>
    <lineage>
        <taxon>Eukaryota</taxon>
        <taxon>Viridiplantae</taxon>
        <taxon>Streptophyta</taxon>
        <taxon>Embryophyta</taxon>
        <taxon>Tracheophyta</taxon>
        <taxon>Spermatophyta</taxon>
        <taxon>Magnoliopsida</taxon>
        <taxon>eudicotyledons</taxon>
        <taxon>Gunneridae</taxon>
        <taxon>Pentapetalae</taxon>
        <taxon>asterids</taxon>
        <taxon>Ericales</taxon>
        <taxon>Theaceae</taxon>
        <taxon>Camellia</taxon>
    </lineage>
</organism>
<protein>
    <submittedName>
        <fullName evidence="3">Uncharacterized protein</fullName>
    </submittedName>
</protein>
<evidence type="ECO:0000256" key="2">
    <source>
        <dbReference type="SAM" id="Phobius"/>
    </source>
</evidence>
<keyword evidence="2" id="KW-1133">Transmembrane helix</keyword>
<gene>
    <name evidence="3" type="ORF">TEA_025137</name>
</gene>
<feature type="region of interest" description="Disordered" evidence="1">
    <location>
        <begin position="99"/>
        <end position="118"/>
    </location>
</feature>